<dbReference type="HOGENOM" id="CLU_110663_2_0_9"/>
<keyword evidence="3" id="KW-0131">Cell cycle</keyword>
<keyword evidence="2" id="KW-0812">Transmembrane</keyword>
<dbReference type="GO" id="GO:0051301">
    <property type="term" value="P:cell division"/>
    <property type="evidence" value="ECO:0007669"/>
    <property type="project" value="UniProtKB-KW"/>
</dbReference>
<dbReference type="eggNOG" id="ENOG5032YRK">
    <property type="taxonomic scope" value="Bacteria"/>
</dbReference>
<feature type="transmembrane region" description="Helical" evidence="2">
    <location>
        <begin position="64"/>
        <end position="85"/>
    </location>
</feature>
<evidence type="ECO:0000313" key="3">
    <source>
        <dbReference type="EMBL" id="EFU75953.1"/>
    </source>
</evidence>
<comment type="caution">
    <text evidence="3">The sequence shown here is derived from an EMBL/GenBank/DDBJ whole genome shotgun (WGS) entry which is preliminary data.</text>
</comment>
<evidence type="ECO:0000256" key="1">
    <source>
        <dbReference type="SAM" id="Coils"/>
    </source>
</evidence>
<gene>
    <name evidence="3" type="ORF">HMPREF0381_2164</name>
</gene>
<dbReference type="Proteomes" id="UP000003434">
    <property type="component" value="Unassembled WGS sequence"/>
</dbReference>
<reference evidence="3 4" key="1">
    <citation type="submission" date="2010-12" db="EMBL/GenBank/DDBJ databases">
        <authorList>
            <person name="Muzny D."/>
            <person name="Qin X."/>
            <person name="Deng J."/>
            <person name="Jiang H."/>
            <person name="Liu Y."/>
            <person name="Qu J."/>
            <person name="Song X.-Z."/>
            <person name="Zhang L."/>
            <person name="Thornton R."/>
            <person name="Coyle M."/>
            <person name="Francisco L."/>
            <person name="Jackson L."/>
            <person name="Javaid M."/>
            <person name="Korchina V."/>
            <person name="Kovar C."/>
            <person name="Mata R."/>
            <person name="Mathew T."/>
            <person name="Ngo R."/>
            <person name="Nguyen L."/>
            <person name="Nguyen N."/>
            <person name="Okwuonu G."/>
            <person name="Ongeri F."/>
            <person name="Pham C."/>
            <person name="Simmons D."/>
            <person name="Wilczek-Boney K."/>
            <person name="Hale W."/>
            <person name="Jakkamsetti A."/>
            <person name="Pham P."/>
            <person name="Ruth R."/>
            <person name="San Lucas F."/>
            <person name="Warren J."/>
            <person name="Zhang J."/>
            <person name="Zhao Z."/>
            <person name="Zhou C."/>
            <person name="Zhu D."/>
            <person name="Lee S."/>
            <person name="Bess C."/>
            <person name="Blankenburg K."/>
            <person name="Forbes L."/>
            <person name="Fu Q."/>
            <person name="Gubbala S."/>
            <person name="Hirani K."/>
            <person name="Jayaseelan J.C."/>
            <person name="Lara F."/>
            <person name="Munidasa M."/>
            <person name="Palculict T."/>
            <person name="Patil S."/>
            <person name="Pu L.-L."/>
            <person name="Saada N."/>
            <person name="Tang L."/>
            <person name="Weissenberger G."/>
            <person name="Zhu Y."/>
            <person name="Hemphill L."/>
            <person name="Shang Y."/>
            <person name="Youmans B."/>
            <person name="Ayvaz T."/>
            <person name="Ross M."/>
            <person name="Santibanez J."/>
            <person name="Aqrawi P."/>
            <person name="Gross S."/>
            <person name="Joshi V."/>
            <person name="Fowler G."/>
            <person name="Nazareth L."/>
            <person name="Reid J."/>
            <person name="Worley K."/>
            <person name="Petrosino J."/>
            <person name="Highlander S."/>
            <person name="Gibbs R."/>
        </authorList>
    </citation>
    <scope>NUCLEOTIDE SEQUENCE [LARGE SCALE GENOMIC DNA]</scope>
    <source>
        <strain evidence="3 4">DSM 3986</strain>
    </source>
</reference>
<keyword evidence="2" id="KW-0472">Membrane</keyword>
<sequence length="165" mass="19150">MKENNKRKKQVTRKTNVDTEYYTEGNVVRKLESVYPDLQPKAPEKELPGKKVRKNKERVHSMNFPYLVMLSVAMVAVLGLCANYISVQSRLTSTIKETQKNESKLESLKNENDSVENMIATYVDLDHIKDVATNKLGMVYAKKNQVITYEKTENEYVRQFDEIPR</sequence>
<dbReference type="RefSeq" id="WP_008751928.1">
    <property type="nucleotide sequence ID" value="NZ_GL622296.1"/>
</dbReference>
<dbReference type="AlphaFoldDB" id="E6LQC9"/>
<keyword evidence="3" id="KW-0132">Cell division</keyword>
<keyword evidence="1" id="KW-0175">Coiled coil</keyword>
<dbReference type="EMBL" id="AEPW01000083">
    <property type="protein sequence ID" value="EFU75953.1"/>
    <property type="molecule type" value="Genomic_DNA"/>
</dbReference>
<accession>E6LQC9</accession>
<feature type="coiled-coil region" evidence="1">
    <location>
        <begin position="98"/>
        <end position="125"/>
    </location>
</feature>
<protein>
    <submittedName>
        <fullName evidence="3">Putative cell division protein FtsL</fullName>
    </submittedName>
</protein>
<keyword evidence="2" id="KW-1133">Transmembrane helix</keyword>
<organism evidence="3 4">
    <name type="scientific">Lachnoanaerobaculum saburreum DSM 3986</name>
    <dbReference type="NCBI Taxonomy" id="887325"/>
    <lineage>
        <taxon>Bacteria</taxon>
        <taxon>Bacillati</taxon>
        <taxon>Bacillota</taxon>
        <taxon>Clostridia</taxon>
        <taxon>Lachnospirales</taxon>
        <taxon>Lachnospiraceae</taxon>
        <taxon>Lachnoanaerobaculum</taxon>
    </lineage>
</organism>
<evidence type="ECO:0000256" key="2">
    <source>
        <dbReference type="SAM" id="Phobius"/>
    </source>
</evidence>
<proteinExistence type="predicted"/>
<name>E6LQC9_9FIRM</name>
<evidence type="ECO:0000313" key="4">
    <source>
        <dbReference type="Proteomes" id="UP000003434"/>
    </source>
</evidence>